<feature type="region of interest" description="Disordered" evidence="1">
    <location>
        <begin position="53"/>
        <end position="77"/>
    </location>
</feature>
<dbReference type="AlphaFoldDB" id="A0A2S6GPW0"/>
<comment type="caution">
    <text evidence="2">The sequence shown here is derived from an EMBL/GenBank/DDBJ whole genome shotgun (WGS) entry which is preliminary data.</text>
</comment>
<name>A0A2S6GPW0_9PSEU</name>
<evidence type="ECO:0000256" key="1">
    <source>
        <dbReference type="SAM" id="MobiDB-lite"/>
    </source>
</evidence>
<keyword evidence="3" id="KW-1185">Reference proteome</keyword>
<feature type="compositionally biased region" description="Polar residues" evidence="1">
    <location>
        <begin position="1"/>
        <end position="14"/>
    </location>
</feature>
<organism evidence="2 3">
    <name type="scientific">Actinokineospora auranticolor</name>
    <dbReference type="NCBI Taxonomy" id="155976"/>
    <lineage>
        <taxon>Bacteria</taxon>
        <taxon>Bacillati</taxon>
        <taxon>Actinomycetota</taxon>
        <taxon>Actinomycetes</taxon>
        <taxon>Pseudonocardiales</taxon>
        <taxon>Pseudonocardiaceae</taxon>
        <taxon>Actinokineospora</taxon>
    </lineage>
</organism>
<gene>
    <name evidence="2" type="ORF">CLV40_108226</name>
</gene>
<accession>A0A2S6GPW0</accession>
<protein>
    <submittedName>
        <fullName evidence="2">Uncharacterized protein</fullName>
    </submittedName>
</protein>
<proteinExistence type="predicted"/>
<feature type="region of interest" description="Disordered" evidence="1">
    <location>
        <begin position="1"/>
        <end position="25"/>
    </location>
</feature>
<reference evidence="2 3" key="1">
    <citation type="submission" date="2018-02" db="EMBL/GenBank/DDBJ databases">
        <title>Genomic Encyclopedia of Archaeal and Bacterial Type Strains, Phase II (KMG-II): from individual species to whole genera.</title>
        <authorList>
            <person name="Goeker M."/>
        </authorList>
    </citation>
    <scope>NUCLEOTIDE SEQUENCE [LARGE SCALE GENOMIC DNA]</scope>
    <source>
        <strain evidence="2 3">YU 961-1</strain>
    </source>
</reference>
<dbReference type="EMBL" id="PTIX01000008">
    <property type="protein sequence ID" value="PPK67227.1"/>
    <property type="molecule type" value="Genomic_DNA"/>
</dbReference>
<sequence length="77" mass="8012">MNSAMERIPSSQVAGSAGVERVRTRCHGSGVEVERTGSLLLCGTRVMLGMAAPPDIAGGSQRRAGAWLSGTGEIRTR</sequence>
<evidence type="ECO:0000313" key="2">
    <source>
        <dbReference type="EMBL" id="PPK67227.1"/>
    </source>
</evidence>
<evidence type="ECO:0000313" key="3">
    <source>
        <dbReference type="Proteomes" id="UP000239203"/>
    </source>
</evidence>
<dbReference type="Proteomes" id="UP000239203">
    <property type="component" value="Unassembled WGS sequence"/>
</dbReference>